<feature type="region of interest" description="Disordered" evidence="1">
    <location>
        <begin position="58"/>
        <end position="80"/>
    </location>
</feature>
<evidence type="ECO:0000256" key="1">
    <source>
        <dbReference type="SAM" id="MobiDB-lite"/>
    </source>
</evidence>
<protein>
    <submittedName>
        <fullName evidence="2">Uncharacterized protein</fullName>
    </submittedName>
</protein>
<organism evidence="2 3">
    <name type="scientific">Prunus dulcis</name>
    <name type="common">Almond</name>
    <name type="synonym">Amygdalus dulcis</name>
    <dbReference type="NCBI Taxonomy" id="3755"/>
    <lineage>
        <taxon>Eukaryota</taxon>
        <taxon>Viridiplantae</taxon>
        <taxon>Streptophyta</taxon>
        <taxon>Embryophyta</taxon>
        <taxon>Tracheophyta</taxon>
        <taxon>Spermatophyta</taxon>
        <taxon>Magnoliopsida</taxon>
        <taxon>eudicotyledons</taxon>
        <taxon>Gunneridae</taxon>
        <taxon>Pentapetalae</taxon>
        <taxon>rosids</taxon>
        <taxon>fabids</taxon>
        <taxon>Rosales</taxon>
        <taxon>Rosaceae</taxon>
        <taxon>Amygdaloideae</taxon>
        <taxon>Amygdaleae</taxon>
        <taxon>Prunus</taxon>
    </lineage>
</organism>
<comment type="caution">
    <text evidence="2">The sequence shown here is derived from an EMBL/GenBank/DDBJ whole genome shotgun (WGS) entry which is preliminary data.</text>
</comment>
<gene>
    <name evidence="2" type="ORF">L3X38_033614</name>
</gene>
<name>A0AAD4VIE4_PRUDU</name>
<dbReference type="AlphaFoldDB" id="A0AAD4VIE4"/>
<evidence type="ECO:0000313" key="2">
    <source>
        <dbReference type="EMBL" id="KAI5324541.1"/>
    </source>
</evidence>
<evidence type="ECO:0000313" key="3">
    <source>
        <dbReference type="Proteomes" id="UP001054821"/>
    </source>
</evidence>
<accession>A0AAD4VIE4</accession>
<reference evidence="2 3" key="1">
    <citation type="journal article" date="2022" name="G3 (Bethesda)">
        <title>Whole-genome sequence and methylome profiling of the almond [Prunus dulcis (Mill.) D.A. Webb] cultivar 'Nonpareil'.</title>
        <authorList>
            <person name="D'Amico-Willman K.M."/>
            <person name="Ouma W.Z."/>
            <person name="Meulia T."/>
            <person name="Sideli G.M."/>
            <person name="Gradziel T.M."/>
            <person name="Fresnedo-Ramirez J."/>
        </authorList>
    </citation>
    <scope>NUCLEOTIDE SEQUENCE [LARGE SCALE GENOMIC DNA]</scope>
    <source>
        <strain evidence="2">Clone GOH B32 T37-40</strain>
    </source>
</reference>
<proteinExistence type="predicted"/>
<dbReference type="Proteomes" id="UP001054821">
    <property type="component" value="Chromosome 6"/>
</dbReference>
<keyword evidence="3" id="KW-1185">Reference proteome</keyword>
<sequence>MVHQTKLKVVPASASTASAALGFKLCLACRQCIIRVCCSLLTIQGKEVEVMVVEVVGGGGGGSGGGGDGGGGDGGGGRWR</sequence>
<dbReference type="EMBL" id="JAJFAZ020000006">
    <property type="protein sequence ID" value="KAI5324541.1"/>
    <property type="molecule type" value="Genomic_DNA"/>
</dbReference>